<dbReference type="PANTHER" id="PTHR42781:SF4">
    <property type="entry name" value="SPERMIDINE_PUTRESCINE IMPORT ATP-BINDING PROTEIN POTA"/>
    <property type="match status" value="1"/>
</dbReference>
<dbReference type="Gene3D" id="2.40.50.100">
    <property type="match status" value="1"/>
</dbReference>
<proteinExistence type="inferred from homology"/>
<dbReference type="NCBIfam" id="TIGR01187">
    <property type="entry name" value="potA"/>
    <property type="match status" value="1"/>
</dbReference>
<dbReference type="AlphaFoldDB" id="A0A8J6PPE0"/>
<dbReference type="PANTHER" id="PTHR42781">
    <property type="entry name" value="SPERMIDINE/PUTRESCINE IMPORT ATP-BINDING PROTEIN POTA"/>
    <property type="match status" value="1"/>
</dbReference>
<dbReference type="Pfam" id="PF00005">
    <property type="entry name" value="ABC_tran"/>
    <property type="match status" value="1"/>
</dbReference>
<feature type="region of interest" description="Disordered" evidence="9">
    <location>
        <begin position="1"/>
        <end position="30"/>
    </location>
</feature>
<feature type="domain" description="ABC transporter" evidence="10">
    <location>
        <begin position="37"/>
        <end position="267"/>
    </location>
</feature>
<gene>
    <name evidence="8" type="primary">potA</name>
    <name evidence="11" type="ORF">ICI42_11770</name>
</gene>
<accession>A0A8J6PPE0</accession>
<comment type="catalytic activity">
    <reaction evidence="8">
        <text>ATP + H2O + polyamine-[polyamine-binding protein]Side 1 = ADP + phosphate + polyamineSide 2 + [polyamine-binding protein]Side 1.</text>
        <dbReference type="EC" id="7.6.2.11"/>
    </reaction>
</comment>
<dbReference type="GO" id="GO:0005524">
    <property type="term" value="F:ATP binding"/>
    <property type="evidence" value="ECO:0007669"/>
    <property type="project" value="UniProtKB-KW"/>
</dbReference>
<comment type="function">
    <text evidence="8">Part of the ABC transporter complex PotABCD involved in spermidine/putrescine import. Responsible for energy coupling to the transport system.</text>
</comment>
<dbReference type="InterPro" id="IPR005893">
    <property type="entry name" value="PotA-like"/>
</dbReference>
<sequence>MADILAMRSARRDGSVGGPRTESGSDTRAASAIGSSITIRDVVKTYGAFTAADHISLDVEPGEFITLLGPSGSGKTTLLNLVAGFQKLDGGEILVDGKPVHNVPPHRRGFGMVFQSYALFPNMTVTQNVAFPLRMAGADRETTERRVAETLDIMRLSEHAAKLPSQMSGGQQQRVAIARAIVRRPKVVLMDEPLSALDRRLRESIQIEIRDLHQRLGSTILFVTHDQGEALTMSDRIAVLDAGKIVQVATPVEIYRHPATKFVASFVGESNLIDAEIVQKRGTTMTLKNQEGYVFSAESRSSLDVGRATVLVRPERISISTTPNASALPVVVRSAIFLGEILRIEAETASGERLLIRCTDSADRALPAPGDKLYASWRAEDCWVLP</sequence>
<dbReference type="Proteomes" id="UP000643405">
    <property type="component" value="Unassembled WGS sequence"/>
</dbReference>
<protein>
    <recommendedName>
        <fullName evidence="8">Spermidine/putrescine import ATP-binding protein PotA</fullName>
        <ecNumber evidence="8">7.6.2.11</ecNumber>
    </recommendedName>
</protein>
<dbReference type="GO" id="GO:0015417">
    <property type="term" value="F:ABC-type polyamine transporter activity"/>
    <property type="evidence" value="ECO:0007669"/>
    <property type="project" value="UniProtKB-EC"/>
</dbReference>
<evidence type="ECO:0000256" key="6">
    <source>
        <dbReference type="ARBA" id="ARBA00022967"/>
    </source>
</evidence>
<evidence type="ECO:0000256" key="9">
    <source>
        <dbReference type="SAM" id="MobiDB-lite"/>
    </source>
</evidence>
<dbReference type="GO" id="GO:0016887">
    <property type="term" value="F:ATP hydrolysis activity"/>
    <property type="evidence" value="ECO:0007669"/>
    <property type="project" value="InterPro"/>
</dbReference>
<dbReference type="InterPro" id="IPR050093">
    <property type="entry name" value="ABC_SmlMolc_Importer"/>
</dbReference>
<evidence type="ECO:0000256" key="5">
    <source>
        <dbReference type="ARBA" id="ARBA00022840"/>
    </source>
</evidence>
<name>A0A8J6PPE0_9HYPH</name>
<dbReference type="GO" id="GO:0043190">
    <property type="term" value="C:ATP-binding cassette (ABC) transporter complex"/>
    <property type="evidence" value="ECO:0007669"/>
    <property type="project" value="InterPro"/>
</dbReference>
<evidence type="ECO:0000313" key="11">
    <source>
        <dbReference type="EMBL" id="MBD0415335.1"/>
    </source>
</evidence>
<dbReference type="Gene3D" id="3.40.50.300">
    <property type="entry name" value="P-loop containing nucleotide triphosphate hydrolases"/>
    <property type="match status" value="1"/>
</dbReference>
<dbReference type="Pfam" id="PF08402">
    <property type="entry name" value="TOBE_2"/>
    <property type="match status" value="1"/>
</dbReference>
<keyword evidence="3 8" id="KW-1003">Cell membrane</keyword>
<dbReference type="PROSITE" id="PS00211">
    <property type="entry name" value="ABC_TRANSPORTER_1"/>
    <property type="match status" value="1"/>
</dbReference>
<dbReference type="RefSeq" id="WP_188164762.1">
    <property type="nucleotide sequence ID" value="NZ_JACVVX010000003.1"/>
</dbReference>
<keyword evidence="7 8" id="KW-0472">Membrane</keyword>
<keyword evidence="5 8" id="KW-0067">ATP-binding</keyword>
<dbReference type="SMART" id="SM00382">
    <property type="entry name" value="AAA"/>
    <property type="match status" value="1"/>
</dbReference>
<dbReference type="PROSITE" id="PS50893">
    <property type="entry name" value="ABC_TRANSPORTER_2"/>
    <property type="match status" value="1"/>
</dbReference>
<evidence type="ECO:0000256" key="2">
    <source>
        <dbReference type="ARBA" id="ARBA00022448"/>
    </source>
</evidence>
<evidence type="ECO:0000259" key="10">
    <source>
        <dbReference type="PROSITE" id="PS50893"/>
    </source>
</evidence>
<evidence type="ECO:0000256" key="1">
    <source>
        <dbReference type="ARBA" id="ARBA00004417"/>
    </source>
</evidence>
<keyword evidence="6 8" id="KW-1278">Translocase</keyword>
<comment type="caution">
    <text evidence="11">The sequence shown here is derived from an EMBL/GenBank/DDBJ whole genome shotgun (WGS) entry which is preliminary data.</text>
</comment>
<evidence type="ECO:0000256" key="7">
    <source>
        <dbReference type="ARBA" id="ARBA00023136"/>
    </source>
</evidence>
<dbReference type="EC" id="7.6.2.11" evidence="8"/>
<evidence type="ECO:0000256" key="3">
    <source>
        <dbReference type="ARBA" id="ARBA00022475"/>
    </source>
</evidence>
<dbReference type="FunFam" id="3.40.50.300:FF:000042">
    <property type="entry name" value="Maltose/maltodextrin ABC transporter, ATP-binding protein"/>
    <property type="match status" value="1"/>
</dbReference>
<comment type="subunit">
    <text evidence="8">The complex is composed of two ATP-binding proteins (PotA), two transmembrane proteins (PotB and PotC) and a solute-binding protein (PotD).</text>
</comment>
<dbReference type="SUPFAM" id="SSF50331">
    <property type="entry name" value="MOP-like"/>
    <property type="match status" value="1"/>
</dbReference>
<dbReference type="InterPro" id="IPR003439">
    <property type="entry name" value="ABC_transporter-like_ATP-bd"/>
</dbReference>
<evidence type="ECO:0000313" key="12">
    <source>
        <dbReference type="Proteomes" id="UP000643405"/>
    </source>
</evidence>
<dbReference type="EMBL" id="JACVVX010000003">
    <property type="protein sequence ID" value="MBD0415335.1"/>
    <property type="molecule type" value="Genomic_DNA"/>
</dbReference>
<dbReference type="SUPFAM" id="SSF52540">
    <property type="entry name" value="P-loop containing nucleoside triphosphate hydrolases"/>
    <property type="match status" value="1"/>
</dbReference>
<organism evidence="11 12">
    <name type="scientific">Oryzicola mucosus</name>
    <dbReference type="NCBI Taxonomy" id="2767425"/>
    <lineage>
        <taxon>Bacteria</taxon>
        <taxon>Pseudomonadati</taxon>
        <taxon>Pseudomonadota</taxon>
        <taxon>Alphaproteobacteria</taxon>
        <taxon>Hyphomicrobiales</taxon>
        <taxon>Phyllobacteriaceae</taxon>
        <taxon>Oryzicola</taxon>
    </lineage>
</organism>
<comment type="similarity">
    <text evidence="8">Belongs to the ABC transporter superfamily. Spermidine/putrescine importer (TC 3.A.1.11.1) family.</text>
</comment>
<keyword evidence="2 8" id="KW-0813">Transport</keyword>
<evidence type="ECO:0000256" key="8">
    <source>
        <dbReference type="RuleBase" id="RU364083"/>
    </source>
</evidence>
<comment type="subcellular location">
    <subcellularLocation>
        <location evidence="1">Cell inner membrane</location>
        <topology evidence="1">Peripheral membrane protein</topology>
    </subcellularLocation>
</comment>
<dbReference type="InterPro" id="IPR027417">
    <property type="entry name" value="P-loop_NTPase"/>
</dbReference>
<dbReference type="InterPro" id="IPR017871">
    <property type="entry name" value="ABC_transporter-like_CS"/>
</dbReference>
<dbReference type="InterPro" id="IPR003593">
    <property type="entry name" value="AAA+_ATPase"/>
</dbReference>
<evidence type="ECO:0000256" key="4">
    <source>
        <dbReference type="ARBA" id="ARBA00022741"/>
    </source>
</evidence>
<keyword evidence="4 8" id="KW-0547">Nucleotide-binding</keyword>
<dbReference type="InterPro" id="IPR013611">
    <property type="entry name" value="Transp-assoc_OB_typ2"/>
</dbReference>
<dbReference type="InterPro" id="IPR008995">
    <property type="entry name" value="Mo/tungstate-bd_C_term_dom"/>
</dbReference>
<keyword evidence="12" id="KW-1185">Reference proteome</keyword>
<reference evidence="11" key="1">
    <citation type="submission" date="2020-09" db="EMBL/GenBank/DDBJ databases">
        <title>Genome seq and assembly of Tianweitania sp.</title>
        <authorList>
            <person name="Chhetri G."/>
        </authorList>
    </citation>
    <scope>NUCLEOTIDE SEQUENCE</scope>
    <source>
        <strain evidence="11">Rool2</strain>
    </source>
</reference>